<evidence type="ECO:0000256" key="1">
    <source>
        <dbReference type="SAM" id="Phobius"/>
    </source>
</evidence>
<feature type="transmembrane region" description="Helical" evidence="1">
    <location>
        <begin position="106"/>
        <end position="125"/>
    </location>
</feature>
<dbReference type="EMBL" id="JACCBN010000001">
    <property type="protein sequence ID" value="NYD39590.1"/>
    <property type="molecule type" value="Genomic_DNA"/>
</dbReference>
<feature type="transmembrane region" description="Helical" evidence="1">
    <location>
        <begin position="375"/>
        <end position="396"/>
    </location>
</feature>
<protein>
    <recommendedName>
        <fullName evidence="4">Glycosyltransferase RgtA/B/C/D-like domain-containing protein</fullName>
    </recommendedName>
</protein>
<reference evidence="2 3" key="1">
    <citation type="submission" date="2020-07" db="EMBL/GenBank/DDBJ databases">
        <title>Sequencing the genomes of 1000 actinobacteria strains.</title>
        <authorList>
            <person name="Klenk H.-P."/>
        </authorList>
    </citation>
    <scope>NUCLEOTIDE SEQUENCE [LARGE SCALE GENOMIC DNA]</scope>
    <source>
        <strain evidence="2 3">DSM 45772</strain>
    </source>
</reference>
<organism evidence="2 3">
    <name type="scientific">Actinomycetospora corticicola</name>
    <dbReference type="NCBI Taxonomy" id="663602"/>
    <lineage>
        <taxon>Bacteria</taxon>
        <taxon>Bacillati</taxon>
        <taxon>Actinomycetota</taxon>
        <taxon>Actinomycetes</taxon>
        <taxon>Pseudonocardiales</taxon>
        <taxon>Pseudonocardiaceae</taxon>
        <taxon>Actinomycetospora</taxon>
    </lineage>
</organism>
<feature type="transmembrane region" description="Helical" evidence="1">
    <location>
        <begin position="346"/>
        <end position="363"/>
    </location>
</feature>
<feature type="transmembrane region" description="Helical" evidence="1">
    <location>
        <begin position="282"/>
        <end position="303"/>
    </location>
</feature>
<comment type="caution">
    <text evidence="2">The sequence shown here is derived from an EMBL/GenBank/DDBJ whole genome shotgun (WGS) entry which is preliminary data.</text>
</comment>
<evidence type="ECO:0008006" key="4">
    <source>
        <dbReference type="Google" id="ProtNLM"/>
    </source>
</evidence>
<proteinExistence type="predicted"/>
<dbReference type="RefSeq" id="WP_179796890.1">
    <property type="nucleotide sequence ID" value="NZ_BAABHP010000023.1"/>
</dbReference>
<dbReference type="AlphaFoldDB" id="A0A7Y9E273"/>
<keyword evidence="1" id="KW-0472">Membrane</keyword>
<sequence length="578" mass="59399">MTTTAEAPPADPAPVRAVSRSDTAVAVAVPTVLVAAHLWVYGRWIVDDAGITMAYARSISSGLGPVLQPGAPVSEGWSDPAWLALFVVARWLGLLDHGAWFGVSDLVAFPKVVGVLCCAGMFLAFHRVALRVSPNPLTTTMVAGTITAAVPSFVVWVGSGLENPLLALVVVLLAARLATAAVDGDLLTTRVALQCAGLAALASLTRPDGAVYLVAYPLAVALLTTGAGRWRRAGLSLAVGLVPALVYEVWRIATFGELVPTTALAKGQGFLSSLNLGRPADLIALAGWPVCLVVVGAVAVVLVRRRDLPALTRVVAALLVPLGLAVLAFVLLAADWMALARFATPVWPLGALVAVLVVAPVLGGSGARTRRPVAIVLVVAAAVSVLTWTQAALGFLGRPTVPLCGVVRSNAYAVDAHADALDVREGSFLGVDAGGVALASRLRFVDLAGLTDPAIARFWSTDDMTGLRDQVFDVARPTFMRLTRGSNLTDESGLLSDPRIGRDYVALWSDATGSITVVRRDAVPSAAALSTAAASAANVMSGVTAAFTSGGPTSWPCPDALRPPPVGAAAAVSVGSGR</sequence>
<keyword evidence="1" id="KW-0812">Transmembrane</keyword>
<name>A0A7Y9E273_9PSEU</name>
<accession>A0A7Y9E273</accession>
<feature type="transmembrane region" description="Helical" evidence="1">
    <location>
        <begin position="210"/>
        <end position="228"/>
    </location>
</feature>
<keyword evidence="3" id="KW-1185">Reference proteome</keyword>
<evidence type="ECO:0000313" key="2">
    <source>
        <dbReference type="EMBL" id="NYD39590.1"/>
    </source>
</evidence>
<feature type="transmembrane region" description="Helical" evidence="1">
    <location>
        <begin position="235"/>
        <end position="253"/>
    </location>
</feature>
<gene>
    <name evidence="2" type="ORF">BJ983_005692</name>
</gene>
<feature type="transmembrane region" description="Helical" evidence="1">
    <location>
        <begin position="164"/>
        <end position="182"/>
    </location>
</feature>
<feature type="transmembrane region" description="Helical" evidence="1">
    <location>
        <begin position="137"/>
        <end position="158"/>
    </location>
</feature>
<evidence type="ECO:0000313" key="3">
    <source>
        <dbReference type="Proteomes" id="UP000535890"/>
    </source>
</evidence>
<dbReference type="Proteomes" id="UP000535890">
    <property type="component" value="Unassembled WGS sequence"/>
</dbReference>
<feature type="transmembrane region" description="Helical" evidence="1">
    <location>
        <begin position="315"/>
        <end position="334"/>
    </location>
</feature>
<keyword evidence="1" id="KW-1133">Transmembrane helix</keyword>